<accession>A0A5C6MGP4</accession>
<dbReference type="PANTHER" id="PTHR13285:SF18">
    <property type="entry name" value="PROTEIN-CYSTEINE N-PALMITOYLTRANSFERASE RASP"/>
    <property type="match status" value="1"/>
</dbReference>
<evidence type="ECO:0000256" key="3">
    <source>
        <dbReference type="ARBA" id="ARBA00022475"/>
    </source>
</evidence>
<dbReference type="AlphaFoldDB" id="A0A5C6MGP4"/>
<evidence type="ECO:0000256" key="1">
    <source>
        <dbReference type="ARBA" id="ARBA00004651"/>
    </source>
</evidence>
<evidence type="ECO:0000313" key="9">
    <source>
        <dbReference type="EMBL" id="TWW12144.1"/>
    </source>
</evidence>
<dbReference type="GO" id="GO:0005886">
    <property type="term" value="C:plasma membrane"/>
    <property type="evidence" value="ECO:0007669"/>
    <property type="project" value="UniProtKB-SubCell"/>
</dbReference>
<comment type="caution">
    <text evidence="9">The sequence shown here is derived from an EMBL/GenBank/DDBJ whole genome shotgun (WGS) entry which is preliminary data.</text>
</comment>
<organism evidence="9 10">
    <name type="scientific">Planctomyces bekefii</name>
    <dbReference type="NCBI Taxonomy" id="1653850"/>
    <lineage>
        <taxon>Bacteria</taxon>
        <taxon>Pseudomonadati</taxon>
        <taxon>Planctomycetota</taxon>
        <taxon>Planctomycetia</taxon>
        <taxon>Planctomycetales</taxon>
        <taxon>Planctomycetaceae</taxon>
        <taxon>Planctomyces</taxon>
    </lineage>
</organism>
<dbReference type="InterPro" id="IPR024194">
    <property type="entry name" value="Ac/AlaTfrase_AlgI/DltB"/>
</dbReference>
<dbReference type="InterPro" id="IPR004299">
    <property type="entry name" value="MBOAT_fam"/>
</dbReference>
<feature type="transmembrane region" description="Helical" evidence="8">
    <location>
        <begin position="447"/>
        <end position="466"/>
    </location>
</feature>
<dbReference type="InterPro" id="IPR028362">
    <property type="entry name" value="AlgI"/>
</dbReference>
<dbReference type="PIRSF" id="PIRSF500217">
    <property type="entry name" value="AlgI"/>
    <property type="match status" value="1"/>
</dbReference>
<dbReference type="GO" id="GO:0042121">
    <property type="term" value="P:alginic acid biosynthetic process"/>
    <property type="evidence" value="ECO:0007669"/>
    <property type="project" value="InterPro"/>
</dbReference>
<evidence type="ECO:0000256" key="8">
    <source>
        <dbReference type="SAM" id="Phobius"/>
    </source>
</evidence>
<evidence type="ECO:0000256" key="5">
    <source>
        <dbReference type="ARBA" id="ARBA00022989"/>
    </source>
</evidence>
<dbReference type="Pfam" id="PF03062">
    <property type="entry name" value="MBOAT"/>
    <property type="match status" value="1"/>
</dbReference>
<evidence type="ECO:0000313" key="10">
    <source>
        <dbReference type="Proteomes" id="UP000321083"/>
    </source>
</evidence>
<feature type="transmembrane region" description="Helical" evidence="8">
    <location>
        <begin position="304"/>
        <end position="324"/>
    </location>
</feature>
<evidence type="ECO:0000256" key="4">
    <source>
        <dbReference type="ARBA" id="ARBA00022692"/>
    </source>
</evidence>
<dbReference type="PANTHER" id="PTHR13285">
    <property type="entry name" value="ACYLTRANSFERASE"/>
    <property type="match status" value="1"/>
</dbReference>
<dbReference type="PIRSF" id="PIRSF016636">
    <property type="entry name" value="AlgI_DltB"/>
    <property type="match status" value="1"/>
</dbReference>
<proteinExistence type="inferred from homology"/>
<feature type="transmembrane region" description="Helical" evidence="8">
    <location>
        <begin position="413"/>
        <end position="435"/>
    </location>
</feature>
<keyword evidence="7" id="KW-0012">Acyltransferase</keyword>
<gene>
    <name evidence="9" type="ORF">E3A20_03580</name>
</gene>
<keyword evidence="5 8" id="KW-1133">Transmembrane helix</keyword>
<sequence length="480" mass="55384">MVYFPIVTIVYFLLQKNQRVWWLLAASFYFYMAFIPKYALILVALIVVDYTAGLLIERAQGRKRKAVLVWSLLANLSMLAFFKYFNFMSANASELLRVLGIKADLPYLDFILPIGLSFHTFQSLSYTIEVYLGRQKAERDFLIYSLYVMFYPQLVAGPIERPQNLLPQFHAKMSIDYNNVTTGLRLMLWGLFKKVVIADVVAGPVGRVFSTPQNYANGPFLILAAVMFSVQIFCDFSGYSDIAIGAARVMGFKLMTNFRQPYWSRSVAEFWKRWHISLSTWFRDYVYVQLGGNRVGRIRWQRNLLITFLLSGFWHGANWTYIVWGGLNGLYLIGELWTEGLRRRIVSLLCLARAPVLHAAIQRVITYSLITLAWIFFRAQSLADATFFVRHLFDFAPHDWYWSSLEESLFKIGLSRFALASSGAAMVLVALVHALQQRGSIGVQFGRLPVLVRWICYFGLAFYILFAGRFGSDQFIYFQF</sequence>
<evidence type="ECO:0000256" key="7">
    <source>
        <dbReference type="PIRNR" id="PIRNR016636"/>
    </source>
</evidence>
<reference evidence="9 10" key="2">
    <citation type="submission" date="2019-08" db="EMBL/GenBank/DDBJ databases">
        <authorList>
            <person name="Henke P."/>
        </authorList>
    </citation>
    <scope>NUCLEOTIDE SEQUENCE [LARGE SCALE GENOMIC DNA]</scope>
    <source>
        <strain evidence="9">Phe10_nw2017</strain>
    </source>
</reference>
<keyword evidence="4 8" id="KW-0812">Transmembrane</keyword>
<dbReference type="GO" id="GO:0016746">
    <property type="term" value="F:acyltransferase activity"/>
    <property type="evidence" value="ECO:0007669"/>
    <property type="project" value="UniProtKB-KW"/>
</dbReference>
<comment type="similarity">
    <text evidence="2 7">Belongs to the membrane-bound acyltransferase family.</text>
</comment>
<comment type="subcellular location">
    <subcellularLocation>
        <location evidence="1">Cell membrane</location>
        <topology evidence="1">Multi-pass membrane protein</topology>
    </subcellularLocation>
</comment>
<keyword evidence="3 7" id="KW-1003">Cell membrane</keyword>
<dbReference type="Proteomes" id="UP000321083">
    <property type="component" value="Unassembled WGS sequence"/>
</dbReference>
<dbReference type="EMBL" id="SRHE01000039">
    <property type="protein sequence ID" value="TWW12144.1"/>
    <property type="molecule type" value="Genomic_DNA"/>
</dbReference>
<dbReference type="InterPro" id="IPR051085">
    <property type="entry name" value="MB_O-acyltransferase"/>
</dbReference>
<feature type="transmembrane region" description="Helical" evidence="8">
    <location>
        <begin position="220"/>
        <end position="244"/>
    </location>
</feature>
<evidence type="ECO:0000256" key="2">
    <source>
        <dbReference type="ARBA" id="ARBA00010323"/>
    </source>
</evidence>
<evidence type="ECO:0000256" key="6">
    <source>
        <dbReference type="ARBA" id="ARBA00023136"/>
    </source>
</evidence>
<keyword evidence="10" id="KW-1185">Reference proteome</keyword>
<keyword evidence="7 9" id="KW-0808">Transferase</keyword>
<feature type="transmembrane region" description="Helical" evidence="8">
    <location>
        <begin position="105"/>
        <end position="121"/>
    </location>
</feature>
<name>A0A5C6MGP4_9PLAN</name>
<reference evidence="9 10" key="1">
    <citation type="submission" date="2019-08" db="EMBL/GenBank/DDBJ databases">
        <title>100 year-old enigma solved: identification of Planctomyces bekefii, the type genus and species of the phylum Planctomycetes.</title>
        <authorList>
            <person name="Svetlana D.N."/>
            <person name="Overmann J."/>
        </authorList>
    </citation>
    <scope>NUCLEOTIDE SEQUENCE [LARGE SCALE GENOMIC DNA]</scope>
    <source>
        <strain evidence="9">Phe10_nw2017</strain>
    </source>
</reference>
<feature type="transmembrane region" description="Helical" evidence="8">
    <location>
        <begin position="67"/>
        <end position="85"/>
    </location>
</feature>
<feature type="transmembrane region" description="Helical" evidence="8">
    <location>
        <begin position="20"/>
        <end position="47"/>
    </location>
</feature>
<protein>
    <submittedName>
        <fullName evidence="9">Alginate O-acetyltransferase</fullName>
    </submittedName>
</protein>
<keyword evidence="6 7" id="KW-0472">Membrane</keyword>
<feature type="transmembrane region" description="Helical" evidence="8">
    <location>
        <begin position="141"/>
        <end position="159"/>
    </location>
</feature>